<dbReference type="InterPro" id="IPR019545">
    <property type="entry name" value="DM13_domain"/>
</dbReference>
<feature type="compositionally biased region" description="Low complexity" evidence="1">
    <location>
        <begin position="27"/>
        <end position="42"/>
    </location>
</feature>
<protein>
    <recommendedName>
        <fullName evidence="2">DM13 domain-containing protein</fullName>
    </recommendedName>
</protein>
<name>A0ABX3GBF1_9ACTN</name>
<evidence type="ECO:0000256" key="1">
    <source>
        <dbReference type="SAM" id="MobiDB-lite"/>
    </source>
</evidence>
<dbReference type="EMBL" id="MQUR01000004">
    <property type="protein sequence ID" value="OLZ73063.1"/>
    <property type="molecule type" value="Genomic_DNA"/>
</dbReference>
<accession>A0ABX3GBF1</accession>
<dbReference type="PROSITE" id="PS51549">
    <property type="entry name" value="DM13"/>
    <property type="match status" value="1"/>
</dbReference>
<feature type="region of interest" description="Disordered" evidence="1">
    <location>
        <begin position="1"/>
        <end position="46"/>
    </location>
</feature>
<gene>
    <name evidence="3" type="ORF">AVW11_03070</name>
</gene>
<feature type="compositionally biased region" description="Basic residues" evidence="1">
    <location>
        <begin position="16"/>
        <end position="26"/>
    </location>
</feature>
<feature type="domain" description="DM13" evidence="2">
    <location>
        <begin position="1"/>
        <end position="74"/>
    </location>
</feature>
<organism evidence="3 4">
    <name type="scientific">Streptomyces amritsarensis</name>
    <dbReference type="NCBI Taxonomy" id="681158"/>
    <lineage>
        <taxon>Bacteria</taxon>
        <taxon>Bacillati</taxon>
        <taxon>Actinomycetota</taxon>
        <taxon>Actinomycetes</taxon>
        <taxon>Kitasatosporales</taxon>
        <taxon>Streptomycetaceae</taxon>
        <taxon>Streptomyces</taxon>
    </lineage>
</organism>
<reference evidence="3 4" key="1">
    <citation type="submission" date="2016-01" db="EMBL/GenBank/DDBJ databases">
        <title>Streptomyces amritsarensis strain MTCC 11845 genome sequencing and assembly.</title>
        <authorList>
            <person name="Sharma D."/>
            <person name="Nair G.R."/>
            <person name="Kaur G."/>
            <person name="Manhas R.K."/>
            <person name="Mayilraj S."/>
        </authorList>
    </citation>
    <scope>NUCLEOTIDE SEQUENCE [LARGE SCALE GENOMIC DNA]</scope>
    <source>
        <strain evidence="3 4">MTCC 11845</strain>
    </source>
</reference>
<evidence type="ECO:0000259" key="2">
    <source>
        <dbReference type="PROSITE" id="PS51549"/>
    </source>
</evidence>
<keyword evidence="4" id="KW-1185">Reference proteome</keyword>
<dbReference type="Pfam" id="PF10517">
    <property type="entry name" value="DM13"/>
    <property type="match status" value="1"/>
</dbReference>
<comment type="caution">
    <text evidence="3">The sequence shown here is derived from an EMBL/GenBank/DDBJ whole genome shotgun (WGS) entry which is preliminary data.</text>
</comment>
<sequence>MADRRPGGGGRGGLTRLRRRQARQPRRAQGQQGNKGNKGDQNYPIPADVNLADCTGVSIWCDRFDVSFGAAALTPA</sequence>
<evidence type="ECO:0000313" key="4">
    <source>
        <dbReference type="Proteomes" id="UP000187151"/>
    </source>
</evidence>
<dbReference type="Proteomes" id="UP000187151">
    <property type="component" value="Unassembled WGS sequence"/>
</dbReference>
<proteinExistence type="predicted"/>
<evidence type="ECO:0000313" key="3">
    <source>
        <dbReference type="EMBL" id="OLZ73063.1"/>
    </source>
</evidence>